<dbReference type="Gene3D" id="3.30.1370.60">
    <property type="entry name" value="Hypothetical oxidoreductase yiak, domain 2"/>
    <property type="match status" value="1"/>
</dbReference>
<accession>A0A1G2HSP5</accession>
<dbReference type="Proteomes" id="UP000178774">
    <property type="component" value="Unassembled WGS sequence"/>
</dbReference>
<dbReference type="PANTHER" id="PTHR11091:SF0">
    <property type="entry name" value="MALATE DEHYDROGENASE"/>
    <property type="match status" value="1"/>
</dbReference>
<name>A0A1G2HSP5_9BACT</name>
<gene>
    <name evidence="3" type="ORF">A2822_03465</name>
</gene>
<organism evidence="3 4">
    <name type="scientific">Candidatus Staskawiczbacteria bacterium RIFCSPHIGHO2_01_FULL_41_41</name>
    <dbReference type="NCBI Taxonomy" id="1802203"/>
    <lineage>
        <taxon>Bacteria</taxon>
        <taxon>Candidatus Staskawicziibacteriota</taxon>
    </lineage>
</organism>
<dbReference type="InterPro" id="IPR043144">
    <property type="entry name" value="Mal/L-sulf/L-lact_DH-like_ah"/>
</dbReference>
<evidence type="ECO:0000256" key="2">
    <source>
        <dbReference type="ARBA" id="ARBA00023002"/>
    </source>
</evidence>
<dbReference type="InterPro" id="IPR036111">
    <property type="entry name" value="Mal/L-sulfo/L-lacto_DH-like_sf"/>
</dbReference>
<reference evidence="3 4" key="1">
    <citation type="journal article" date="2016" name="Nat. Commun.">
        <title>Thousands of microbial genomes shed light on interconnected biogeochemical processes in an aquifer system.</title>
        <authorList>
            <person name="Anantharaman K."/>
            <person name="Brown C.T."/>
            <person name="Hug L.A."/>
            <person name="Sharon I."/>
            <person name="Castelle C.J."/>
            <person name="Probst A.J."/>
            <person name="Thomas B.C."/>
            <person name="Singh A."/>
            <person name="Wilkins M.J."/>
            <person name="Karaoz U."/>
            <person name="Brodie E.L."/>
            <person name="Williams K.H."/>
            <person name="Hubbard S.S."/>
            <person name="Banfield J.F."/>
        </authorList>
    </citation>
    <scope>NUCLEOTIDE SEQUENCE [LARGE SCALE GENOMIC DNA]</scope>
</reference>
<protein>
    <recommendedName>
        <fullName evidence="5">Lactate dehydrogenase</fullName>
    </recommendedName>
</protein>
<dbReference type="Pfam" id="PF02615">
    <property type="entry name" value="Ldh_2"/>
    <property type="match status" value="1"/>
</dbReference>
<sequence length="342" mass="37195">MKINTAELELKLAKAAEQVVSKEEAQYFAAETIETHLRKAPRTNPLKSSIGDLEACIKHNGKKITYKIDLPSFISIDFNSHGPLLYIKKIHDELEKRSNANGLAMAAFTNSQSMHTVHAWVQGLAKRGLVAIAVSNGGPNAVIPFNGTRGLFGTNPMAYGIPGENGQIHCVDMATSEIPFFEIKEAHKNKKPLREHSAVDSDGNFTADASKALDFSKSETDPVSNIVPMGGGYKGYNLVYLMEMLTSGLINMPSSPQMTPGGFIPEEHGSILIVFNPKAMGSEASLKSSMASVNEALRNQKPKAGESIRIPGEEDSKRFSQLKGQEIEVDDALVEKLNEILK</sequence>
<dbReference type="PANTHER" id="PTHR11091">
    <property type="entry name" value="OXIDOREDUCTASE-RELATED"/>
    <property type="match status" value="1"/>
</dbReference>
<proteinExistence type="inferred from homology"/>
<evidence type="ECO:0000256" key="1">
    <source>
        <dbReference type="ARBA" id="ARBA00006056"/>
    </source>
</evidence>
<dbReference type="EMBL" id="MHOP01000020">
    <property type="protein sequence ID" value="OGZ65566.1"/>
    <property type="molecule type" value="Genomic_DNA"/>
</dbReference>
<dbReference type="InterPro" id="IPR043143">
    <property type="entry name" value="Mal/L-sulf/L-lact_DH-like_NADP"/>
</dbReference>
<dbReference type="AlphaFoldDB" id="A0A1G2HSP5"/>
<evidence type="ECO:0000313" key="3">
    <source>
        <dbReference type="EMBL" id="OGZ65566.1"/>
    </source>
</evidence>
<evidence type="ECO:0008006" key="5">
    <source>
        <dbReference type="Google" id="ProtNLM"/>
    </source>
</evidence>
<keyword evidence="2" id="KW-0560">Oxidoreductase</keyword>
<evidence type="ECO:0000313" key="4">
    <source>
        <dbReference type="Proteomes" id="UP000178774"/>
    </source>
</evidence>
<dbReference type="Gene3D" id="1.10.1530.10">
    <property type="match status" value="1"/>
</dbReference>
<comment type="similarity">
    <text evidence="1">Belongs to the LDH2/MDH2 oxidoreductase family.</text>
</comment>
<dbReference type="SUPFAM" id="SSF89733">
    <property type="entry name" value="L-sulfolactate dehydrogenase-like"/>
    <property type="match status" value="1"/>
</dbReference>
<dbReference type="InterPro" id="IPR003767">
    <property type="entry name" value="Malate/L-lactate_DH-like"/>
</dbReference>
<comment type="caution">
    <text evidence="3">The sequence shown here is derived from an EMBL/GenBank/DDBJ whole genome shotgun (WGS) entry which is preliminary data.</text>
</comment>
<dbReference type="GO" id="GO:0016491">
    <property type="term" value="F:oxidoreductase activity"/>
    <property type="evidence" value="ECO:0007669"/>
    <property type="project" value="UniProtKB-KW"/>
</dbReference>